<dbReference type="SUPFAM" id="SSF48726">
    <property type="entry name" value="Immunoglobulin"/>
    <property type="match status" value="2"/>
</dbReference>
<dbReference type="PROSITE" id="PS50835">
    <property type="entry name" value="IG_LIKE"/>
    <property type="match status" value="1"/>
</dbReference>
<comment type="subcellular location">
    <subcellularLocation>
        <location evidence="1">Membrane</location>
    </subcellularLocation>
</comment>
<accession>A0A8C5L0T1</accession>
<dbReference type="CTD" id="89886"/>
<keyword evidence="3 5" id="KW-0472">Membrane</keyword>
<dbReference type="Proteomes" id="UP000694385">
    <property type="component" value="Unassembled WGS sequence"/>
</dbReference>
<keyword evidence="2 6" id="KW-0732">Signal</keyword>
<organism evidence="8 9">
    <name type="scientific">Jaculus jaculus</name>
    <name type="common">Lesser Egyptian jerboa</name>
    <dbReference type="NCBI Taxonomy" id="51337"/>
    <lineage>
        <taxon>Eukaryota</taxon>
        <taxon>Metazoa</taxon>
        <taxon>Chordata</taxon>
        <taxon>Craniata</taxon>
        <taxon>Vertebrata</taxon>
        <taxon>Euteleostomi</taxon>
        <taxon>Mammalia</taxon>
        <taxon>Eutheria</taxon>
        <taxon>Euarchontoglires</taxon>
        <taxon>Glires</taxon>
        <taxon>Rodentia</taxon>
        <taxon>Myomorpha</taxon>
        <taxon>Dipodoidea</taxon>
        <taxon>Dipodidae</taxon>
        <taxon>Dipodinae</taxon>
        <taxon>Jaculus</taxon>
    </lineage>
</organism>
<feature type="signal peptide" evidence="6">
    <location>
        <begin position="1"/>
        <end position="17"/>
    </location>
</feature>
<keyword evidence="4" id="KW-0325">Glycoprotein</keyword>
<dbReference type="SMART" id="SM00409">
    <property type="entry name" value="IG"/>
    <property type="match status" value="1"/>
</dbReference>
<dbReference type="CDD" id="cd16842">
    <property type="entry name" value="Ig_SLAM-like_N"/>
    <property type="match status" value="1"/>
</dbReference>
<sequence>MEALPWLLFLLLQEAKGFSGDDVDREEVLAVLHESIILPLEIPFDEEVETIIWSSRKSLATVVPGKAGQPAYVMVTDPRYKGRVNFPEPSYSLYISNVTWEDSGVYEAQVNLKTSQLFSTQHYHLHVYRRLSKPRVTVNFEISGEAACNISLTCSIERAGMEVTYRWLSSGDSTDTAHEGSVLSTSWRPGDTAVSYTCKASNPISNTSSHPIPAGLFCAGPGSPEQTSMLCFLAKGLLLLLLLAILAVGLWVFRVHKKCELPKVRKLQRNRMKLRKKWQPGPSPI</sequence>
<dbReference type="InterPro" id="IPR036179">
    <property type="entry name" value="Ig-like_dom_sf"/>
</dbReference>
<dbReference type="OMA" id="CRANNPI"/>
<dbReference type="PANTHER" id="PTHR12080:SF18">
    <property type="entry name" value="SLAM FAMILY MEMBER 9"/>
    <property type="match status" value="1"/>
</dbReference>
<evidence type="ECO:0000256" key="6">
    <source>
        <dbReference type="SAM" id="SignalP"/>
    </source>
</evidence>
<feature type="transmembrane region" description="Helical" evidence="5">
    <location>
        <begin position="232"/>
        <end position="253"/>
    </location>
</feature>
<feature type="domain" description="Ig-like" evidence="7">
    <location>
        <begin position="134"/>
        <end position="209"/>
    </location>
</feature>
<reference evidence="8" key="1">
    <citation type="submission" date="2025-08" db="UniProtKB">
        <authorList>
            <consortium name="Ensembl"/>
        </authorList>
    </citation>
    <scope>IDENTIFICATION</scope>
</reference>
<evidence type="ECO:0000256" key="5">
    <source>
        <dbReference type="SAM" id="Phobius"/>
    </source>
</evidence>
<keyword evidence="5" id="KW-0812">Transmembrane</keyword>
<dbReference type="AlphaFoldDB" id="A0A8C5L0T1"/>
<evidence type="ECO:0000259" key="7">
    <source>
        <dbReference type="PROSITE" id="PS50835"/>
    </source>
</evidence>
<dbReference type="GeneID" id="101606934"/>
<evidence type="ECO:0000256" key="1">
    <source>
        <dbReference type="ARBA" id="ARBA00004370"/>
    </source>
</evidence>
<evidence type="ECO:0000313" key="8">
    <source>
        <dbReference type="Ensembl" id="ENSJJAP00000015944.1"/>
    </source>
</evidence>
<dbReference type="InterPro" id="IPR007110">
    <property type="entry name" value="Ig-like_dom"/>
</dbReference>
<feature type="chain" id="PRO_5034327981" evidence="6">
    <location>
        <begin position="18"/>
        <end position="285"/>
    </location>
</feature>
<dbReference type="PANTHER" id="PTHR12080">
    <property type="entry name" value="SIGNALING LYMPHOCYTIC ACTIVATION MOLECULE"/>
    <property type="match status" value="1"/>
</dbReference>
<dbReference type="OrthoDB" id="9427418at2759"/>
<dbReference type="Ensembl" id="ENSJJAT00000022452.1">
    <property type="protein sequence ID" value="ENSJJAP00000015944.1"/>
    <property type="gene ID" value="ENSJJAG00000017960.1"/>
</dbReference>
<dbReference type="Pfam" id="PF07686">
    <property type="entry name" value="V-set"/>
    <property type="match status" value="1"/>
</dbReference>
<dbReference type="Gene3D" id="2.60.40.10">
    <property type="entry name" value="Immunoglobulins"/>
    <property type="match status" value="2"/>
</dbReference>
<dbReference type="GeneTree" id="ENSGT01030000234540"/>
<proteinExistence type="predicted"/>
<reference evidence="8" key="2">
    <citation type="submission" date="2025-09" db="UniProtKB">
        <authorList>
            <consortium name="Ensembl"/>
        </authorList>
    </citation>
    <scope>IDENTIFICATION</scope>
</reference>
<dbReference type="GO" id="GO:0009897">
    <property type="term" value="C:external side of plasma membrane"/>
    <property type="evidence" value="ECO:0007669"/>
    <property type="project" value="TreeGrafter"/>
</dbReference>
<name>A0A8C5L0T1_JACJA</name>
<evidence type="ECO:0000256" key="4">
    <source>
        <dbReference type="ARBA" id="ARBA00023180"/>
    </source>
</evidence>
<keyword evidence="9" id="KW-1185">Reference proteome</keyword>
<dbReference type="InterPro" id="IPR015631">
    <property type="entry name" value="CD2/SLAM_rcpt"/>
</dbReference>
<evidence type="ECO:0000313" key="9">
    <source>
        <dbReference type="Proteomes" id="UP000694385"/>
    </source>
</evidence>
<keyword evidence="5" id="KW-1133">Transmembrane helix</keyword>
<evidence type="ECO:0000256" key="3">
    <source>
        <dbReference type="ARBA" id="ARBA00023136"/>
    </source>
</evidence>
<protein>
    <submittedName>
        <fullName evidence="8">SLAM family member 9</fullName>
    </submittedName>
</protein>
<dbReference type="GO" id="GO:0042110">
    <property type="term" value="P:T cell activation"/>
    <property type="evidence" value="ECO:0007669"/>
    <property type="project" value="TreeGrafter"/>
</dbReference>
<evidence type="ECO:0000256" key="2">
    <source>
        <dbReference type="ARBA" id="ARBA00022729"/>
    </source>
</evidence>
<dbReference type="InterPro" id="IPR013783">
    <property type="entry name" value="Ig-like_fold"/>
</dbReference>
<dbReference type="InterPro" id="IPR013106">
    <property type="entry name" value="Ig_V-set"/>
</dbReference>
<dbReference type="InterPro" id="IPR003599">
    <property type="entry name" value="Ig_sub"/>
</dbReference>
<gene>
    <name evidence="8" type="primary">Slamf9</name>
</gene>